<dbReference type="AlphaFoldDB" id="F2D4A7"/>
<sequence>MMDRPPGSVQSRSQGRSWEFRRKNGQGSYGLSVSGCKHLVYHTIEEAANKQSTTHCISTKLSRILVEENTQSAQVFPLTVHFFLVARAKYFGSSPCNHR</sequence>
<reference evidence="2" key="1">
    <citation type="journal article" date="2011" name="Plant Physiol.">
        <title>Comprehensive sequence analysis of 24,783 barley full-length cDNAs derived from 12 clone libraries.</title>
        <authorList>
            <person name="Matsumoto T."/>
            <person name="Tanaka T."/>
            <person name="Sakai H."/>
            <person name="Amano N."/>
            <person name="Kanamori H."/>
            <person name="Kurita K."/>
            <person name="Kikuta A."/>
            <person name="Kamiya K."/>
            <person name="Yamamoto M."/>
            <person name="Ikawa H."/>
            <person name="Fujii N."/>
            <person name="Hori K."/>
            <person name="Itoh T."/>
            <person name="Sato K."/>
        </authorList>
    </citation>
    <scope>NUCLEOTIDE SEQUENCE</scope>
    <source>
        <tissue evidence="2">Shoot</tissue>
    </source>
</reference>
<organism evidence="2">
    <name type="scientific">Hordeum vulgare subsp. vulgare</name>
    <name type="common">Domesticated barley</name>
    <dbReference type="NCBI Taxonomy" id="112509"/>
    <lineage>
        <taxon>Eukaryota</taxon>
        <taxon>Viridiplantae</taxon>
        <taxon>Streptophyta</taxon>
        <taxon>Embryophyta</taxon>
        <taxon>Tracheophyta</taxon>
        <taxon>Spermatophyta</taxon>
        <taxon>Magnoliopsida</taxon>
        <taxon>Liliopsida</taxon>
        <taxon>Poales</taxon>
        <taxon>Poaceae</taxon>
        <taxon>BOP clade</taxon>
        <taxon>Pooideae</taxon>
        <taxon>Triticodae</taxon>
        <taxon>Triticeae</taxon>
        <taxon>Hordeinae</taxon>
        <taxon>Hordeum</taxon>
    </lineage>
</organism>
<evidence type="ECO:0000313" key="2">
    <source>
        <dbReference type="EMBL" id="BAJ89928.1"/>
    </source>
</evidence>
<evidence type="ECO:0000256" key="1">
    <source>
        <dbReference type="SAM" id="MobiDB-lite"/>
    </source>
</evidence>
<name>F2D4A7_HORVV</name>
<dbReference type="EMBL" id="AK358716">
    <property type="protein sequence ID" value="BAJ89928.1"/>
    <property type="molecule type" value="mRNA"/>
</dbReference>
<accession>F2D4A7</accession>
<proteinExistence type="evidence at transcript level"/>
<protein>
    <submittedName>
        <fullName evidence="2">Predicted protein</fullName>
    </submittedName>
</protein>
<feature type="region of interest" description="Disordered" evidence="1">
    <location>
        <begin position="1"/>
        <end position="29"/>
    </location>
</feature>